<dbReference type="CDD" id="cd09008">
    <property type="entry name" value="MTAN"/>
    <property type="match status" value="1"/>
</dbReference>
<evidence type="ECO:0000313" key="2">
    <source>
        <dbReference type="EMBL" id="OWF65675.1"/>
    </source>
</evidence>
<dbReference type="GO" id="GO:0019284">
    <property type="term" value="P:L-methionine salvage from S-adenosylmethionine"/>
    <property type="evidence" value="ECO:0007669"/>
    <property type="project" value="TreeGrafter"/>
</dbReference>
<dbReference type="Gene3D" id="3.40.50.1580">
    <property type="entry name" value="Nucleoside phosphorylase domain"/>
    <property type="match status" value="1"/>
</dbReference>
<accession>A0A210RXD6</accession>
<evidence type="ECO:0000259" key="1">
    <source>
        <dbReference type="Pfam" id="PF01048"/>
    </source>
</evidence>
<dbReference type="InterPro" id="IPR035994">
    <property type="entry name" value="Nucleoside_phosphorylase_sf"/>
</dbReference>
<dbReference type="GO" id="GO:0008930">
    <property type="term" value="F:methylthioadenosine nucleosidase activity"/>
    <property type="evidence" value="ECO:0007669"/>
    <property type="project" value="TreeGrafter"/>
</dbReference>
<name>A0A210RXD6_9BURK</name>
<protein>
    <submittedName>
        <fullName evidence="2">5'-methylthioadenosine nucleosidase</fullName>
    </submittedName>
</protein>
<dbReference type="Pfam" id="PF01048">
    <property type="entry name" value="PNP_UDP_1"/>
    <property type="match status" value="1"/>
</dbReference>
<dbReference type="PANTHER" id="PTHR46832:SF1">
    <property type="entry name" value="5'-METHYLTHIOADENOSINE_S-ADENOSYLHOMOCYSTEINE NUCLEOSIDASE"/>
    <property type="match status" value="1"/>
</dbReference>
<comment type="caution">
    <text evidence="2">The sequence shown here is derived from an EMBL/GenBank/DDBJ whole genome shotgun (WGS) entry which is preliminary data.</text>
</comment>
<dbReference type="GO" id="GO:0008782">
    <property type="term" value="F:adenosylhomocysteine nucleosidase activity"/>
    <property type="evidence" value="ECO:0007669"/>
    <property type="project" value="TreeGrafter"/>
</dbReference>
<dbReference type="EMBL" id="NAIA01000003">
    <property type="protein sequence ID" value="OWF65675.1"/>
    <property type="molecule type" value="Genomic_DNA"/>
</dbReference>
<dbReference type="GO" id="GO:0009116">
    <property type="term" value="P:nucleoside metabolic process"/>
    <property type="evidence" value="ECO:0007669"/>
    <property type="project" value="InterPro"/>
</dbReference>
<dbReference type="InterPro" id="IPR000845">
    <property type="entry name" value="Nucleoside_phosphorylase_d"/>
</dbReference>
<evidence type="ECO:0000313" key="3">
    <source>
        <dbReference type="Proteomes" id="UP000196880"/>
    </source>
</evidence>
<dbReference type="AlphaFoldDB" id="A0A210RXD6"/>
<reference evidence="2 3" key="1">
    <citation type="submission" date="2017-03" db="EMBL/GenBank/DDBJ databases">
        <title>New species Polynucleobacter sp. MWH-EgelM1-30-B4.</title>
        <authorList>
            <person name="Hahn M.W."/>
        </authorList>
    </citation>
    <scope>NUCLEOTIDE SEQUENCE [LARGE SCALE GENOMIC DNA]</scope>
    <source>
        <strain evidence="2 3">MWH-EgelM1-30-B4</strain>
    </source>
</reference>
<keyword evidence="3" id="KW-1185">Reference proteome</keyword>
<gene>
    <name evidence="2" type="ORF">B6A14_07795</name>
</gene>
<proteinExistence type="predicted"/>
<dbReference type="PANTHER" id="PTHR46832">
    <property type="entry name" value="5'-METHYLTHIOADENOSINE/S-ADENOSYLHOMOCYSTEINE NUCLEOSIDASE"/>
    <property type="match status" value="1"/>
</dbReference>
<feature type="domain" description="Nucleoside phosphorylase" evidence="1">
    <location>
        <begin position="29"/>
        <end position="182"/>
    </location>
</feature>
<dbReference type="GO" id="GO:0005829">
    <property type="term" value="C:cytosol"/>
    <property type="evidence" value="ECO:0007669"/>
    <property type="project" value="TreeGrafter"/>
</dbReference>
<organism evidence="2 3">
    <name type="scientific">Polynucleobacter hirudinilacicola</name>
    <dbReference type="NCBI Taxonomy" id="1743166"/>
    <lineage>
        <taxon>Bacteria</taxon>
        <taxon>Pseudomonadati</taxon>
        <taxon>Pseudomonadota</taxon>
        <taxon>Betaproteobacteria</taxon>
        <taxon>Burkholderiales</taxon>
        <taxon>Burkholderiaceae</taxon>
        <taxon>Polynucleobacter</taxon>
    </lineage>
</organism>
<sequence>MADMKTDLLIITALESELKREVLPSGVEIVYSGLGKINAALTSLKAIDQFNPSAIMNFGTAGKINPQLEGLLHIGKVIQRDMMAEPLAPRGKTPFCERPFEYLSSGQYVCGSGDSFVTASDPWLLSQGVDLVDMELFAIAYVAHHHQIPWHSYKYITDDANESSGNDWHEKVNHGQDLFIEKLRQLLS</sequence>
<dbReference type="SUPFAM" id="SSF53167">
    <property type="entry name" value="Purine and uridine phosphorylases"/>
    <property type="match status" value="1"/>
</dbReference>
<dbReference type="Proteomes" id="UP000196880">
    <property type="component" value="Unassembled WGS sequence"/>
</dbReference>